<keyword evidence="1" id="KW-0805">Transcription regulation</keyword>
<dbReference type="Gene3D" id="1.10.260.40">
    <property type="entry name" value="lambda repressor-like DNA-binding domains"/>
    <property type="match status" value="1"/>
</dbReference>
<keyword evidence="7" id="KW-1185">Reference proteome</keyword>
<dbReference type="SMART" id="SM00530">
    <property type="entry name" value="HTH_XRE"/>
    <property type="match status" value="1"/>
</dbReference>
<dbReference type="CDD" id="cd00093">
    <property type="entry name" value="HTH_XRE"/>
    <property type="match status" value="1"/>
</dbReference>
<dbReference type="PANTHER" id="PTHR46797:SF23">
    <property type="entry name" value="HTH-TYPE TRANSCRIPTIONAL REGULATOR SUTR"/>
    <property type="match status" value="1"/>
</dbReference>
<dbReference type="GO" id="GO:0005829">
    <property type="term" value="C:cytosol"/>
    <property type="evidence" value="ECO:0007669"/>
    <property type="project" value="TreeGrafter"/>
</dbReference>
<dbReference type="Proteomes" id="UP000199497">
    <property type="component" value="Unassembled WGS sequence"/>
</dbReference>
<name>A0A1H0P6D8_9ACTN</name>
<keyword evidence="2" id="KW-0238">DNA-binding</keyword>
<dbReference type="InterPro" id="IPR010982">
    <property type="entry name" value="Lambda_DNA-bd_dom_sf"/>
</dbReference>
<dbReference type="SUPFAM" id="SSF47413">
    <property type="entry name" value="lambda repressor-like DNA-binding domains"/>
    <property type="match status" value="1"/>
</dbReference>
<sequence>MMTMRFDDTASTGERIAYYRRRRGYSQVVLSGLLGRSEEWLSQIERGARDVDRLSTILQIAEALRIEPTKLLPGPFQSHPRQTNSGTLGTAPDFVPDIETAMLRYDGMASFLGVSDQEAVDTADLENRVSLAFVCSQTEQWSRMAPLGSGHDR</sequence>
<evidence type="ECO:0000256" key="4">
    <source>
        <dbReference type="SAM" id="MobiDB-lite"/>
    </source>
</evidence>
<accession>A0A1H0P6D8</accession>
<dbReference type="GO" id="GO:0003700">
    <property type="term" value="F:DNA-binding transcription factor activity"/>
    <property type="evidence" value="ECO:0007669"/>
    <property type="project" value="TreeGrafter"/>
</dbReference>
<reference evidence="7" key="1">
    <citation type="submission" date="2016-10" db="EMBL/GenBank/DDBJ databases">
        <authorList>
            <person name="Varghese N."/>
            <person name="Submissions S."/>
        </authorList>
    </citation>
    <scope>NUCLEOTIDE SEQUENCE [LARGE SCALE GENOMIC DNA]</scope>
    <source>
        <strain evidence="7">DSM 46732</strain>
    </source>
</reference>
<evidence type="ECO:0000256" key="3">
    <source>
        <dbReference type="ARBA" id="ARBA00023163"/>
    </source>
</evidence>
<evidence type="ECO:0000313" key="6">
    <source>
        <dbReference type="EMBL" id="SDP00339.1"/>
    </source>
</evidence>
<dbReference type="InterPro" id="IPR001387">
    <property type="entry name" value="Cro/C1-type_HTH"/>
</dbReference>
<feature type="region of interest" description="Disordered" evidence="4">
    <location>
        <begin position="71"/>
        <end position="91"/>
    </location>
</feature>
<feature type="domain" description="HTH cro/C1-type" evidence="5">
    <location>
        <begin position="16"/>
        <end position="71"/>
    </location>
</feature>
<dbReference type="InterPro" id="IPR050807">
    <property type="entry name" value="TransReg_Diox_bact_type"/>
</dbReference>
<organism evidence="6 7">
    <name type="scientific">Actinopolyspora xinjiangensis</name>
    <dbReference type="NCBI Taxonomy" id="405564"/>
    <lineage>
        <taxon>Bacteria</taxon>
        <taxon>Bacillati</taxon>
        <taxon>Actinomycetota</taxon>
        <taxon>Actinomycetes</taxon>
        <taxon>Actinopolysporales</taxon>
        <taxon>Actinopolysporaceae</taxon>
        <taxon>Actinopolyspora</taxon>
    </lineage>
</organism>
<evidence type="ECO:0000259" key="5">
    <source>
        <dbReference type="PROSITE" id="PS50943"/>
    </source>
</evidence>
<evidence type="ECO:0000313" key="7">
    <source>
        <dbReference type="Proteomes" id="UP000199497"/>
    </source>
</evidence>
<gene>
    <name evidence="6" type="ORF">SAMN04487905_101403</name>
</gene>
<dbReference type="Pfam" id="PF13560">
    <property type="entry name" value="HTH_31"/>
    <property type="match status" value="1"/>
</dbReference>
<dbReference type="PANTHER" id="PTHR46797">
    <property type="entry name" value="HTH-TYPE TRANSCRIPTIONAL REGULATOR"/>
    <property type="match status" value="1"/>
</dbReference>
<protein>
    <submittedName>
        <fullName evidence="6">Helix-turn-helix domain-containing protein</fullName>
    </submittedName>
</protein>
<dbReference type="STRING" id="405564.SAMN04487905_101403"/>
<dbReference type="EMBL" id="FNJR01000001">
    <property type="protein sequence ID" value="SDP00339.1"/>
    <property type="molecule type" value="Genomic_DNA"/>
</dbReference>
<evidence type="ECO:0000256" key="2">
    <source>
        <dbReference type="ARBA" id="ARBA00023125"/>
    </source>
</evidence>
<proteinExistence type="predicted"/>
<evidence type="ECO:0000256" key="1">
    <source>
        <dbReference type="ARBA" id="ARBA00023015"/>
    </source>
</evidence>
<dbReference type="PROSITE" id="PS50943">
    <property type="entry name" value="HTH_CROC1"/>
    <property type="match status" value="1"/>
</dbReference>
<dbReference type="GO" id="GO:0003677">
    <property type="term" value="F:DNA binding"/>
    <property type="evidence" value="ECO:0007669"/>
    <property type="project" value="UniProtKB-KW"/>
</dbReference>
<keyword evidence="3" id="KW-0804">Transcription</keyword>
<feature type="compositionally biased region" description="Polar residues" evidence="4">
    <location>
        <begin position="79"/>
        <end position="88"/>
    </location>
</feature>
<dbReference type="AlphaFoldDB" id="A0A1H0P6D8"/>